<dbReference type="AlphaFoldDB" id="A0A512H7V5"/>
<dbReference type="Pfam" id="PF13432">
    <property type="entry name" value="TPR_16"/>
    <property type="match status" value="1"/>
</dbReference>
<dbReference type="SUPFAM" id="SSF53756">
    <property type="entry name" value="UDP-Glycosyltransferase/glycogen phosphorylase"/>
    <property type="match status" value="2"/>
</dbReference>
<evidence type="ECO:0000313" key="9">
    <source>
        <dbReference type="Proteomes" id="UP000321567"/>
    </source>
</evidence>
<feature type="repeat" description="TPR" evidence="4">
    <location>
        <begin position="595"/>
        <end position="628"/>
    </location>
</feature>
<dbReference type="RefSeq" id="WP_147163570.1">
    <property type="nucleotide sequence ID" value="NZ_BJZO01000039.1"/>
</dbReference>
<dbReference type="OrthoDB" id="9778733at2"/>
<feature type="repeat" description="TPR" evidence="4">
    <location>
        <begin position="493"/>
        <end position="526"/>
    </location>
</feature>
<evidence type="ECO:0000313" key="8">
    <source>
        <dbReference type="EMBL" id="GEO81536.1"/>
    </source>
</evidence>
<dbReference type="InterPro" id="IPR013105">
    <property type="entry name" value="TPR_2"/>
</dbReference>
<dbReference type="InterPro" id="IPR002201">
    <property type="entry name" value="Glyco_trans_9"/>
</dbReference>
<dbReference type="Pfam" id="PF12000">
    <property type="entry name" value="Glyco_trans_4_3"/>
    <property type="match status" value="1"/>
</dbReference>
<dbReference type="Proteomes" id="UP000321567">
    <property type="component" value="Unassembled WGS sequence"/>
</dbReference>
<dbReference type="SUPFAM" id="SSF48452">
    <property type="entry name" value="TPR-like"/>
    <property type="match status" value="1"/>
</dbReference>
<dbReference type="InterPro" id="IPR022623">
    <property type="entry name" value="Glyco_trans_4"/>
</dbReference>
<dbReference type="Pfam" id="PF00534">
    <property type="entry name" value="Glycos_transf_1"/>
    <property type="match status" value="1"/>
</dbReference>
<keyword evidence="3 4" id="KW-0802">TPR repeat</keyword>
<dbReference type="GO" id="GO:0016757">
    <property type="term" value="F:glycosyltransferase activity"/>
    <property type="evidence" value="ECO:0007669"/>
    <property type="project" value="InterPro"/>
</dbReference>
<dbReference type="CDD" id="cd03818">
    <property type="entry name" value="GT4_ExpC-like"/>
    <property type="match status" value="1"/>
</dbReference>
<dbReference type="PROSITE" id="PS50005">
    <property type="entry name" value="TPR"/>
    <property type="match status" value="3"/>
</dbReference>
<evidence type="ECO:0000256" key="1">
    <source>
        <dbReference type="ARBA" id="ARBA00022679"/>
    </source>
</evidence>
<dbReference type="Pfam" id="PF07719">
    <property type="entry name" value="TPR_2"/>
    <property type="match status" value="1"/>
</dbReference>
<accession>A0A512H7V5</accession>
<dbReference type="SMART" id="SM00028">
    <property type="entry name" value="TPR"/>
    <property type="match status" value="3"/>
</dbReference>
<dbReference type="InterPro" id="IPR001296">
    <property type="entry name" value="Glyco_trans_1"/>
</dbReference>
<evidence type="ECO:0000256" key="5">
    <source>
        <dbReference type="SAM" id="MobiDB-lite"/>
    </source>
</evidence>
<evidence type="ECO:0000256" key="3">
    <source>
        <dbReference type="ARBA" id="ARBA00022803"/>
    </source>
</evidence>
<feature type="region of interest" description="Disordered" evidence="5">
    <location>
        <begin position="411"/>
        <end position="446"/>
    </location>
</feature>
<dbReference type="GO" id="GO:0009103">
    <property type="term" value="P:lipopolysaccharide biosynthetic process"/>
    <property type="evidence" value="ECO:0007669"/>
    <property type="project" value="TreeGrafter"/>
</dbReference>
<dbReference type="PANTHER" id="PTHR46401">
    <property type="entry name" value="GLYCOSYLTRANSFERASE WBBK-RELATED"/>
    <property type="match status" value="1"/>
</dbReference>
<keyword evidence="1" id="KW-0808">Transferase</keyword>
<comment type="caution">
    <text evidence="8">The sequence shown here is derived from an EMBL/GenBank/DDBJ whole genome shotgun (WGS) entry which is preliminary data.</text>
</comment>
<organism evidence="8 9">
    <name type="scientific">Pararhodospirillum oryzae</name>
    <dbReference type="NCBI Taxonomy" id="478448"/>
    <lineage>
        <taxon>Bacteria</taxon>
        <taxon>Pseudomonadati</taxon>
        <taxon>Pseudomonadota</taxon>
        <taxon>Alphaproteobacteria</taxon>
        <taxon>Rhodospirillales</taxon>
        <taxon>Rhodospirillaceae</taxon>
        <taxon>Pararhodospirillum</taxon>
    </lineage>
</organism>
<evidence type="ECO:0000259" key="7">
    <source>
        <dbReference type="Pfam" id="PF12000"/>
    </source>
</evidence>
<feature type="domain" description="Glycosyl transferase family 1" evidence="6">
    <location>
        <begin position="210"/>
        <end position="380"/>
    </location>
</feature>
<dbReference type="Gene3D" id="1.25.40.10">
    <property type="entry name" value="Tetratricopeptide repeat domain"/>
    <property type="match status" value="2"/>
</dbReference>
<name>A0A512H7V5_9PROT</name>
<proteinExistence type="predicted"/>
<dbReference type="InterPro" id="IPR011990">
    <property type="entry name" value="TPR-like_helical_dom_sf"/>
</dbReference>
<protein>
    <submittedName>
        <fullName evidence="8">Uncharacterized protein</fullName>
    </submittedName>
</protein>
<evidence type="ECO:0000259" key="6">
    <source>
        <dbReference type="Pfam" id="PF00534"/>
    </source>
</evidence>
<evidence type="ECO:0000256" key="4">
    <source>
        <dbReference type="PROSITE-ProRule" id="PRU00339"/>
    </source>
</evidence>
<keyword evidence="9" id="KW-1185">Reference proteome</keyword>
<evidence type="ECO:0000256" key="2">
    <source>
        <dbReference type="ARBA" id="ARBA00022737"/>
    </source>
</evidence>
<dbReference type="InterPro" id="IPR019734">
    <property type="entry name" value="TPR_rpt"/>
</dbReference>
<dbReference type="Pfam" id="PF01075">
    <property type="entry name" value="Glyco_transf_9"/>
    <property type="match status" value="1"/>
</dbReference>
<dbReference type="EMBL" id="BJZO01000039">
    <property type="protein sequence ID" value="GEO81536.1"/>
    <property type="molecule type" value="Genomic_DNA"/>
</dbReference>
<dbReference type="PANTHER" id="PTHR46401:SF2">
    <property type="entry name" value="GLYCOSYLTRANSFERASE WBBK-RELATED"/>
    <property type="match status" value="1"/>
</dbReference>
<sequence>MNLLFIHQSFPAQYKHVAPHFAALGHRVVVLRQELGRSLPGVQEIIYAPEPVPDPGKGSFLGHVGPAFANARAVLEQARRLKAQGFTPDVMIGHNAWGETLFLKDVWPDTPLLSYFEYFYGRPGGDAAFDPEFPPGPDNAPHGRIMNTINLLGLQAADWGQSPTYWQRSRYPEIHHPRISVLHEGIDTDVLVPRPGIQLFLPGQARPLTRQDEVITFVSRNLEPYRGFHVFMRALPEILRRRPRAQVLIIGGDGVSYGPPLSDGRSFKDALLEEQKGRIDLSRVHFLGQVPYEHFVAVLQVSSVHLYLTYPFVLSWSMLEAMSTGCLVVGSRTPPVQEVIEDGVNGLLVDFFDRQGIADQMDRVLDHPDRLQDIRDAARRTILEGYDLRRVCLPRHVALIETLATGRPPLVPEQRLATAPPRPDDRLLERGAPASLSPVPAPPPPVAAALPPVPSRMSVEQALQTAARAQAQGSLEVAERILSAIVTQSPGTAVAAYRLALLHHGRGEFAEAARLIEQALLSDPENATYHCDLGVMYKNQKNLEKRLECYRRAVELDPKNPAILANYASALNDDDCPMEAEVVCRQALAVNDQAFAAVVNLGSALMAQNRLDEALEQFEKANVLDPNYPENGKNLGMCLLLKGDLPRGFAAYEGRFASKLDVLGRSYPQPRWDGRPFPGRTLFLHSEQGMGDTLQFIRYVPLVKILGSRVIVECQEPLLPVVRTVKGADEVIAAGTTPPPFDLYCSLMSLPYLLGDTLSTLPADVPYVSVPGPAPRLFQEARATSAPFKVGLVWAGSPGHGNDRRRSMALSALAPLLDVPGVTFFSLQKGPAADQLSAFKGRLIDLGPALSDFGDTAAVVSQLDLVIAVDTSIIHLAGALGRPVWALLAFHPDWRWLLEREDTPWYPSMRLFRQGPDGRWGPVVERVRAALQDTAVAARTDLLLGA</sequence>
<dbReference type="Gene3D" id="3.40.50.2000">
    <property type="entry name" value="Glycogen Phosphorylase B"/>
    <property type="match status" value="3"/>
</dbReference>
<gene>
    <name evidence="8" type="ORF">ROR02_16670</name>
</gene>
<feature type="domain" description="Glycosyl transferase family 4" evidence="7">
    <location>
        <begin position="25"/>
        <end position="190"/>
    </location>
</feature>
<reference evidence="8 9" key="1">
    <citation type="submission" date="2019-07" db="EMBL/GenBank/DDBJ databases">
        <title>Whole genome shotgun sequence of Rhodospirillum oryzae NBRC 107573.</title>
        <authorList>
            <person name="Hosoyama A."/>
            <person name="Uohara A."/>
            <person name="Ohji S."/>
            <person name="Ichikawa N."/>
        </authorList>
    </citation>
    <scope>NUCLEOTIDE SEQUENCE [LARGE SCALE GENOMIC DNA]</scope>
    <source>
        <strain evidence="8 9">NBRC 107573</strain>
    </source>
</reference>
<feature type="repeat" description="TPR" evidence="4">
    <location>
        <begin position="527"/>
        <end position="560"/>
    </location>
</feature>
<keyword evidence="2" id="KW-0677">Repeat</keyword>